<evidence type="ECO:0000313" key="3">
    <source>
        <dbReference type="EMBL" id="KAE8712735.1"/>
    </source>
</evidence>
<evidence type="ECO:0000313" key="4">
    <source>
        <dbReference type="Proteomes" id="UP000436088"/>
    </source>
</evidence>
<dbReference type="GO" id="GO:0005774">
    <property type="term" value="C:vacuolar membrane"/>
    <property type="evidence" value="ECO:0007669"/>
    <property type="project" value="TreeGrafter"/>
</dbReference>
<dbReference type="InterPro" id="IPR051861">
    <property type="entry name" value="NET_actin-binding_domain"/>
</dbReference>
<feature type="region of interest" description="Disordered" evidence="2">
    <location>
        <begin position="17"/>
        <end position="44"/>
    </location>
</feature>
<keyword evidence="4" id="KW-1185">Reference proteome</keyword>
<feature type="region of interest" description="Disordered" evidence="2">
    <location>
        <begin position="60"/>
        <end position="98"/>
    </location>
</feature>
<organism evidence="3 4">
    <name type="scientific">Hibiscus syriacus</name>
    <name type="common">Rose of Sharon</name>
    <dbReference type="NCBI Taxonomy" id="106335"/>
    <lineage>
        <taxon>Eukaryota</taxon>
        <taxon>Viridiplantae</taxon>
        <taxon>Streptophyta</taxon>
        <taxon>Embryophyta</taxon>
        <taxon>Tracheophyta</taxon>
        <taxon>Spermatophyta</taxon>
        <taxon>Magnoliopsida</taxon>
        <taxon>eudicotyledons</taxon>
        <taxon>Gunneridae</taxon>
        <taxon>Pentapetalae</taxon>
        <taxon>rosids</taxon>
        <taxon>malvids</taxon>
        <taxon>Malvales</taxon>
        <taxon>Malvaceae</taxon>
        <taxon>Malvoideae</taxon>
        <taxon>Hibiscus</taxon>
    </lineage>
</organism>
<dbReference type="EMBL" id="VEPZ02000888">
    <property type="protein sequence ID" value="KAE8712735.1"/>
    <property type="molecule type" value="Genomic_DNA"/>
</dbReference>
<evidence type="ECO:0000256" key="2">
    <source>
        <dbReference type="SAM" id="MobiDB-lite"/>
    </source>
</evidence>
<keyword evidence="1" id="KW-0175">Coiled coil</keyword>
<reference evidence="3" key="1">
    <citation type="submission" date="2019-09" db="EMBL/GenBank/DDBJ databases">
        <title>Draft genome information of white flower Hibiscus syriacus.</title>
        <authorList>
            <person name="Kim Y.-M."/>
        </authorList>
    </citation>
    <scope>NUCLEOTIDE SEQUENCE [LARGE SCALE GENOMIC DNA]</scope>
    <source>
        <strain evidence="3">YM2019G1</strain>
    </source>
</reference>
<dbReference type="PANTHER" id="PTHR32258">
    <property type="entry name" value="PROTEIN NETWORKED 4A"/>
    <property type="match status" value="1"/>
</dbReference>
<sequence>MYRSLAERYDHLTAELRENMPSDIGSDLSPRCSSPDQRLSRRKSSLRAAGFDVFLASGEKSSVAHTKGDKSSSSTDSEPESDDYSVLSGNKGDQGVSGKMAELEIDLDEMKEKLRMLQEESIERGARHDNSDFLAKILEYKEKMKMANERIEEYKPLRTTGAESWIEESVKMDRENEIDSLKSEMYSLKASVSSREVRIVQMDMHLHQLHMEHVKLIAKAEASQRLEEELLSKVKKLEDEIKRQRVAILDGTETKREAIRRLCFTLEHYRNGYHMLRQAFISNNRVRFQQGE</sequence>
<proteinExistence type="predicted"/>
<dbReference type="PANTHER" id="PTHR32258:SF3">
    <property type="entry name" value="PROTEIN NETWORKED 4A"/>
    <property type="match status" value="1"/>
</dbReference>
<dbReference type="Proteomes" id="UP000436088">
    <property type="component" value="Unassembled WGS sequence"/>
</dbReference>
<dbReference type="AlphaFoldDB" id="A0A6A3BAY5"/>
<name>A0A6A3BAY5_HIBSY</name>
<feature type="coiled-coil region" evidence="1">
    <location>
        <begin position="220"/>
        <end position="247"/>
    </location>
</feature>
<gene>
    <name evidence="3" type="ORF">F3Y22_tig00110234pilonHSYRG00109</name>
</gene>
<evidence type="ECO:0000256" key="1">
    <source>
        <dbReference type="SAM" id="Coils"/>
    </source>
</evidence>
<comment type="caution">
    <text evidence="3">The sequence shown here is derived from an EMBL/GenBank/DDBJ whole genome shotgun (WGS) entry which is preliminary data.</text>
</comment>
<accession>A0A6A3BAY5</accession>
<protein>
    <submittedName>
        <fullName evidence="3">Detected protein of confused Function</fullName>
    </submittedName>
</protein>